<evidence type="ECO:0000256" key="2">
    <source>
        <dbReference type="ARBA" id="ARBA00022694"/>
    </source>
</evidence>
<dbReference type="CDD" id="cd14858">
    <property type="entry name" value="TrmE_N"/>
    <property type="match status" value="1"/>
</dbReference>
<proteinExistence type="inferred from homology"/>
<evidence type="ECO:0000256" key="7">
    <source>
        <dbReference type="HAMAP-Rule" id="MF_00379"/>
    </source>
</evidence>
<dbReference type="OrthoDB" id="9805918at2"/>
<dbReference type="InterPro" id="IPR027417">
    <property type="entry name" value="P-loop_NTPase"/>
</dbReference>
<dbReference type="InterPro" id="IPR031168">
    <property type="entry name" value="G_TrmE"/>
</dbReference>
<keyword evidence="7" id="KW-0963">Cytoplasm</keyword>
<dbReference type="Gene3D" id="3.30.1360.120">
    <property type="entry name" value="Probable tRNA modification gtpase trme, domain 1"/>
    <property type="match status" value="1"/>
</dbReference>
<comment type="subcellular location">
    <subcellularLocation>
        <location evidence="7">Cytoplasm</location>
    </subcellularLocation>
</comment>
<comment type="caution">
    <text evidence="7">Lacks conserved residue(s) required for the propagation of feature annotation.</text>
</comment>
<name>A0A8G2EV49_9PROT</name>
<dbReference type="InterPro" id="IPR006073">
    <property type="entry name" value="GTP-bd"/>
</dbReference>
<dbReference type="PRINTS" id="PR00326">
    <property type="entry name" value="GTP1OBG"/>
</dbReference>
<feature type="binding site" evidence="7">
    <location>
        <position position="80"/>
    </location>
    <ligand>
        <name>(6S)-5-formyl-5,6,7,8-tetrahydrofolate</name>
        <dbReference type="ChEBI" id="CHEBI:57457"/>
    </ligand>
</feature>
<dbReference type="EMBL" id="FNBW01000006">
    <property type="protein sequence ID" value="SDF72696.1"/>
    <property type="molecule type" value="Genomic_DNA"/>
</dbReference>
<keyword evidence="5 7" id="KW-0630">Potassium</keyword>
<comment type="similarity">
    <text evidence="1 7 8">Belongs to the TRAFAC class TrmE-Era-EngA-EngB-Septin-like GTPase superfamily. TrmE GTPase family.</text>
</comment>
<evidence type="ECO:0000256" key="3">
    <source>
        <dbReference type="ARBA" id="ARBA00022741"/>
    </source>
</evidence>
<dbReference type="FunFam" id="3.30.1360.120:FF:000007">
    <property type="entry name" value="tRNA modification GTPase GTPBP3, mitochondrial"/>
    <property type="match status" value="1"/>
</dbReference>
<dbReference type="GO" id="GO:0005737">
    <property type="term" value="C:cytoplasm"/>
    <property type="evidence" value="ECO:0007669"/>
    <property type="project" value="UniProtKB-SubCell"/>
</dbReference>
<comment type="subunit">
    <text evidence="7">Homodimer. Heterotetramer of two MnmE and two MnmG subunits.</text>
</comment>
<dbReference type="GO" id="GO:0003924">
    <property type="term" value="F:GTPase activity"/>
    <property type="evidence" value="ECO:0007669"/>
    <property type="project" value="UniProtKB-UniRule"/>
</dbReference>
<feature type="domain" description="TrmE-type G" evidence="9">
    <location>
        <begin position="216"/>
        <end position="365"/>
    </location>
</feature>
<keyword evidence="6 7" id="KW-0342">GTP-binding</keyword>
<dbReference type="PROSITE" id="PS51709">
    <property type="entry name" value="G_TRME"/>
    <property type="match status" value="1"/>
</dbReference>
<reference evidence="10 11" key="1">
    <citation type="submission" date="2016-10" db="EMBL/GenBank/DDBJ databases">
        <authorList>
            <person name="Varghese N."/>
            <person name="Submissions S."/>
        </authorList>
    </citation>
    <scope>NUCLEOTIDE SEQUENCE [LARGE SCALE GENOMIC DNA]</scope>
    <source>
        <strain evidence="10 11">DSM 18839</strain>
    </source>
</reference>
<feature type="binding site" evidence="7">
    <location>
        <position position="443"/>
    </location>
    <ligand>
        <name>(6S)-5-formyl-5,6,7,8-tetrahydrofolate</name>
        <dbReference type="ChEBI" id="CHEBI:57457"/>
    </ligand>
</feature>
<keyword evidence="3 7" id="KW-0547">Nucleotide-binding</keyword>
<keyword evidence="11" id="KW-1185">Reference proteome</keyword>
<evidence type="ECO:0000256" key="1">
    <source>
        <dbReference type="ARBA" id="ARBA00011043"/>
    </source>
</evidence>
<keyword evidence="2 7" id="KW-0819">tRNA processing</keyword>
<feature type="binding site" evidence="7">
    <location>
        <begin position="270"/>
        <end position="273"/>
    </location>
    <ligand>
        <name>GTP</name>
        <dbReference type="ChEBI" id="CHEBI:37565"/>
    </ligand>
</feature>
<accession>A0A8G2EV49</accession>
<dbReference type="CDD" id="cd04164">
    <property type="entry name" value="trmE"/>
    <property type="match status" value="1"/>
</dbReference>
<dbReference type="Gene3D" id="3.40.50.300">
    <property type="entry name" value="P-loop containing nucleotide triphosphate hydrolases"/>
    <property type="match status" value="1"/>
</dbReference>
<evidence type="ECO:0000256" key="5">
    <source>
        <dbReference type="ARBA" id="ARBA00022958"/>
    </source>
</evidence>
<dbReference type="Pfam" id="PF01926">
    <property type="entry name" value="MMR_HSR1"/>
    <property type="match status" value="1"/>
</dbReference>
<dbReference type="Pfam" id="PF12631">
    <property type="entry name" value="MnmE_helical"/>
    <property type="match status" value="1"/>
</dbReference>
<dbReference type="AlphaFoldDB" id="A0A8G2EV49"/>
<dbReference type="Pfam" id="PF10396">
    <property type="entry name" value="TrmE_N"/>
    <property type="match status" value="1"/>
</dbReference>
<comment type="cofactor">
    <cofactor evidence="7">
        <name>K(+)</name>
        <dbReference type="ChEBI" id="CHEBI:29103"/>
    </cofactor>
    <text evidence="7">Binds 1 potassium ion per subunit.</text>
</comment>
<evidence type="ECO:0000256" key="8">
    <source>
        <dbReference type="RuleBase" id="RU003313"/>
    </source>
</evidence>
<dbReference type="RefSeq" id="WP_093150124.1">
    <property type="nucleotide sequence ID" value="NZ_FNBW01000006.1"/>
</dbReference>
<feature type="binding site" evidence="7">
    <location>
        <position position="22"/>
    </location>
    <ligand>
        <name>(6S)-5-formyl-5,6,7,8-tetrahydrofolate</name>
        <dbReference type="ChEBI" id="CHEBI:57457"/>
    </ligand>
</feature>
<dbReference type="GO" id="GO:0005525">
    <property type="term" value="F:GTP binding"/>
    <property type="evidence" value="ECO:0007669"/>
    <property type="project" value="UniProtKB-UniRule"/>
</dbReference>
<keyword evidence="7" id="KW-0479">Metal-binding</keyword>
<protein>
    <recommendedName>
        <fullName evidence="7">tRNA modification GTPase MnmE</fullName>
        <ecNumber evidence="7">3.6.-.-</ecNumber>
    </recommendedName>
</protein>
<dbReference type="Gene3D" id="1.20.120.430">
    <property type="entry name" value="tRNA modification GTPase MnmE domain 2"/>
    <property type="match status" value="1"/>
</dbReference>
<dbReference type="PANTHER" id="PTHR42714">
    <property type="entry name" value="TRNA MODIFICATION GTPASE GTPBP3"/>
    <property type="match status" value="1"/>
</dbReference>
<dbReference type="SUPFAM" id="SSF52540">
    <property type="entry name" value="P-loop containing nucleoside triphosphate hydrolases"/>
    <property type="match status" value="1"/>
</dbReference>
<feature type="binding site" evidence="7">
    <location>
        <position position="120"/>
    </location>
    <ligand>
        <name>(6S)-5-formyl-5,6,7,8-tetrahydrofolate</name>
        <dbReference type="ChEBI" id="CHEBI:57457"/>
    </ligand>
</feature>
<gene>
    <name evidence="7" type="primary">mnmE</name>
    <name evidence="7" type="synonym">trmE</name>
    <name evidence="10" type="ORF">SAMN05660686_02089</name>
</gene>
<dbReference type="NCBIfam" id="NF003661">
    <property type="entry name" value="PRK05291.1-3"/>
    <property type="match status" value="1"/>
</dbReference>
<evidence type="ECO:0000256" key="4">
    <source>
        <dbReference type="ARBA" id="ARBA00022801"/>
    </source>
</evidence>
<dbReference type="InterPro" id="IPR018948">
    <property type="entry name" value="GTP-bd_TrmE_N"/>
</dbReference>
<comment type="function">
    <text evidence="7">Exhibits a very high intrinsic GTPase hydrolysis rate. Involved in the addition of a carboxymethylaminomethyl (cmnm) group at the wobble position (U34) of certain tRNAs, forming tRNA-cmnm(5)s(2)U34.</text>
</comment>
<dbReference type="NCBIfam" id="TIGR00450">
    <property type="entry name" value="mnmE_trmE_thdF"/>
    <property type="match status" value="1"/>
</dbReference>
<dbReference type="InterPro" id="IPR005225">
    <property type="entry name" value="Small_GTP-bd"/>
</dbReference>
<evidence type="ECO:0000313" key="11">
    <source>
        <dbReference type="Proteomes" id="UP000198615"/>
    </source>
</evidence>
<dbReference type="Proteomes" id="UP000198615">
    <property type="component" value="Unassembled WGS sequence"/>
</dbReference>
<dbReference type="NCBIfam" id="TIGR00231">
    <property type="entry name" value="small_GTP"/>
    <property type="match status" value="1"/>
</dbReference>
<evidence type="ECO:0000256" key="6">
    <source>
        <dbReference type="ARBA" id="ARBA00023134"/>
    </source>
</evidence>
<dbReference type="GO" id="GO:0030488">
    <property type="term" value="P:tRNA methylation"/>
    <property type="evidence" value="ECO:0007669"/>
    <property type="project" value="TreeGrafter"/>
</dbReference>
<evidence type="ECO:0000259" key="9">
    <source>
        <dbReference type="PROSITE" id="PS51709"/>
    </source>
</evidence>
<dbReference type="InterPro" id="IPR027368">
    <property type="entry name" value="MnmE_dom2"/>
</dbReference>
<dbReference type="HAMAP" id="MF_00379">
    <property type="entry name" value="GTPase_MnmE"/>
    <property type="match status" value="1"/>
</dbReference>
<dbReference type="InterPro" id="IPR004520">
    <property type="entry name" value="GTPase_MnmE"/>
</dbReference>
<feature type="binding site" evidence="7">
    <location>
        <begin position="245"/>
        <end position="251"/>
    </location>
    <ligand>
        <name>GTP</name>
        <dbReference type="ChEBI" id="CHEBI:37565"/>
    </ligand>
</feature>
<feature type="binding site" evidence="7">
    <location>
        <position position="230"/>
    </location>
    <ligand>
        <name>Mg(2+)</name>
        <dbReference type="ChEBI" id="CHEBI:18420"/>
    </ligand>
</feature>
<comment type="caution">
    <text evidence="10">The sequence shown here is derived from an EMBL/GenBank/DDBJ whole genome shotgun (WGS) entry which is preliminary data.</text>
</comment>
<dbReference type="SUPFAM" id="SSF116878">
    <property type="entry name" value="TrmE connector domain"/>
    <property type="match status" value="1"/>
</dbReference>
<sequence>MEQDTIFAPATAPGRAALAVVRISGPRALEALRTLTGDVPPARRLSLRVLRDSSREEVLDEAMVAAFPGPASATGEDLVELHLHGGRAVVAAVCDRLATLPGLRIADPGEFTRRAFLNDRIDLTRAEGILDLVDAETDAQRRQAVRQATGGLAAALDGWREILVTAMARLEAFIDFPDEDLPDSLQTEIRAGLSSLDAAMAAALAEGSRAELVREGLRIAIVGVPNAGKSSLLNWLAKRDVAIVSATAGTTRDVLEVHLDINGYAATVADTAGLRETPDEIEAEGVRRALARAEAADLTLVLADASDGEAGRDAMRPYLVQESALAIATKIDLVEGPAPAPWIGLSTRTGAGTEEFLTALGTAMADRMDRVGSVALTRARHRDAVGAARAAVGRCLEALETGAPLEIAAEDLRIATAALGRILGRVDVEELLDRIFGEFCLGK</sequence>
<keyword evidence="7" id="KW-0460">Magnesium</keyword>
<feature type="binding site" evidence="7">
    <location>
        <begin position="226"/>
        <end position="231"/>
    </location>
    <ligand>
        <name>GTP</name>
        <dbReference type="ChEBI" id="CHEBI:37565"/>
    </ligand>
</feature>
<dbReference type="GO" id="GO:0002098">
    <property type="term" value="P:tRNA wobble uridine modification"/>
    <property type="evidence" value="ECO:0007669"/>
    <property type="project" value="TreeGrafter"/>
</dbReference>
<dbReference type="InterPro" id="IPR027266">
    <property type="entry name" value="TrmE/GcvT-like"/>
</dbReference>
<evidence type="ECO:0000313" key="10">
    <source>
        <dbReference type="EMBL" id="SDF72696.1"/>
    </source>
</evidence>
<dbReference type="EC" id="3.6.-.-" evidence="7"/>
<keyword evidence="4 7" id="KW-0378">Hydrolase</keyword>
<dbReference type="PANTHER" id="PTHR42714:SF2">
    <property type="entry name" value="TRNA MODIFICATION GTPASE GTPBP3, MITOCHONDRIAL"/>
    <property type="match status" value="1"/>
</dbReference>
<dbReference type="GO" id="GO:0046872">
    <property type="term" value="F:metal ion binding"/>
    <property type="evidence" value="ECO:0007669"/>
    <property type="project" value="UniProtKB-KW"/>
</dbReference>
<dbReference type="InterPro" id="IPR025867">
    <property type="entry name" value="MnmE_helical"/>
</dbReference>
<feature type="binding site" evidence="7">
    <location>
        <position position="251"/>
    </location>
    <ligand>
        <name>Mg(2+)</name>
        <dbReference type="ChEBI" id="CHEBI:18420"/>
    </ligand>
</feature>
<organism evidence="10 11">
    <name type="scientific">Thalassobaculum litoreum DSM 18839</name>
    <dbReference type="NCBI Taxonomy" id="1123362"/>
    <lineage>
        <taxon>Bacteria</taxon>
        <taxon>Pseudomonadati</taxon>
        <taxon>Pseudomonadota</taxon>
        <taxon>Alphaproteobacteria</taxon>
        <taxon>Rhodospirillales</taxon>
        <taxon>Thalassobaculaceae</taxon>
        <taxon>Thalassobaculum</taxon>
    </lineage>
</organism>